<gene>
    <name evidence="5" type="ORF">QQF64_034249</name>
</gene>
<proteinExistence type="predicted"/>
<feature type="domain" description="DDE Tnp4" evidence="4">
    <location>
        <begin position="189"/>
        <end position="258"/>
    </location>
</feature>
<evidence type="ECO:0000256" key="3">
    <source>
        <dbReference type="SAM" id="MobiDB-lite"/>
    </source>
</evidence>
<keyword evidence="6" id="KW-1185">Reference proteome</keyword>
<evidence type="ECO:0000259" key="4">
    <source>
        <dbReference type="Pfam" id="PF13359"/>
    </source>
</evidence>
<protein>
    <recommendedName>
        <fullName evidence="4">DDE Tnp4 domain-containing protein</fullName>
    </recommendedName>
</protein>
<dbReference type="Proteomes" id="UP001558613">
    <property type="component" value="Unassembled WGS sequence"/>
</dbReference>
<keyword evidence="2" id="KW-0479">Metal-binding</keyword>
<organism evidence="5 6">
    <name type="scientific">Cirrhinus molitorella</name>
    <name type="common">mud carp</name>
    <dbReference type="NCBI Taxonomy" id="172907"/>
    <lineage>
        <taxon>Eukaryota</taxon>
        <taxon>Metazoa</taxon>
        <taxon>Chordata</taxon>
        <taxon>Craniata</taxon>
        <taxon>Vertebrata</taxon>
        <taxon>Euteleostomi</taxon>
        <taxon>Actinopterygii</taxon>
        <taxon>Neopterygii</taxon>
        <taxon>Teleostei</taxon>
        <taxon>Ostariophysi</taxon>
        <taxon>Cypriniformes</taxon>
        <taxon>Cyprinidae</taxon>
        <taxon>Labeoninae</taxon>
        <taxon>Labeonini</taxon>
        <taxon>Cirrhinus</taxon>
    </lineage>
</organism>
<dbReference type="PANTHER" id="PTHR23080">
    <property type="entry name" value="THAP DOMAIN PROTEIN"/>
    <property type="match status" value="1"/>
</dbReference>
<sequence length="264" mass="30065">MAWVAAVRRKNITFANISPFMYVCSRHFHKGQPAYEMMETDPDWAPSLHLGNTETIQTDTERFARQNKRAQKKKTARSAEGHGGQHTEETHEDNGEQHTEETHKDNGEQHTEETHEDNGEQHTEETPHNIQEVEVTQTECNMCVQRCAEINRLLEENGKLQCELNEYRMSDGFFGDNDDKKSNSQPLQGVCCQLAAKDVEETRKIAHLRIHVERVIGNVCQKYKILTGTVPINMILPCEGEDVTFLDKIVTVCCALTNQCPTVV</sequence>
<evidence type="ECO:0000256" key="2">
    <source>
        <dbReference type="ARBA" id="ARBA00022723"/>
    </source>
</evidence>
<dbReference type="PANTHER" id="PTHR23080:SF144">
    <property type="entry name" value="SPINDLE AND KINETOCHORE ASSOCIATED COMPLEX SUBUNIT 3"/>
    <property type="match status" value="1"/>
</dbReference>
<feature type="compositionally biased region" description="Basic residues" evidence="3">
    <location>
        <begin position="65"/>
        <end position="76"/>
    </location>
</feature>
<dbReference type="InterPro" id="IPR027806">
    <property type="entry name" value="HARBI1_dom"/>
</dbReference>
<evidence type="ECO:0000256" key="1">
    <source>
        <dbReference type="ARBA" id="ARBA00001968"/>
    </source>
</evidence>
<dbReference type="EMBL" id="JAYMGO010000009">
    <property type="protein sequence ID" value="KAL1268886.1"/>
    <property type="molecule type" value="Genomic_DNA"/>
</dbReference>
<feature type="compositionally biased region" description="Basic and acidic residues" evidence="3">
    <location>
        <begin position="77"/>
        <end position="127"/>
    </location>
</feature>
<evidence type="ECO:0000313" key="5">
    <source>
        <dbReference type="EMBL" id="KAL1268886.1"/>
    </source>
</evidence>
<reference evidence="5 6" key="1">
    <citation type="submission" date="2023-09" db="EMBL/GenBank/DDBJ databases">
        <authorList>
            <person name="Wang M."/>
        </authorList>
    </citation>
    <scope>NUCLEOTIDE SEQUENCE [LARGE SCALE GENOMIC DNA]</scope>
    <source>
        <strain evidence="5">GT-2023</strain>
        <tissue evidence="5">Liver</tissue>
    </source>
</reference>
<feature type="region of interest" description="Disordered" evidence="3">
    <location>
        <begin position="64"/>
        <end position="127"/>
    </location>
</feature>
<comment type="cofactor">
    <cofactor evidence="1">
        <name>a divalent metal cation</name>
        <dbReference type="ChEBI" id="CHEBI:60240"/>
    </cofactor>
</comment>
<accession>A0ABR3MW43</accession>
<evidence type="ECO:0000313" key="6">
    <source>
        <dbReference type="Proteomes" id="UP001558613"/>
    </source>
</evidence>
<dbReference type="Pfam" id="PF13359">
    <property type="entry name" value="DDE_Tnp_4"/>
    <property type="match status" value="1"/>
</dbReference>
<comment type="caution">
    <text evidence="5">The sequence shown here is derived from an EMBL/GenBank/DDBJ whole genome shotgun (WGS) entry which is preliminary data.</text>
</comment>
<name>A0ABR3MW43_9TELE</name>